<accession>X0ZBT4</accession>
<sequence>LFNVVGKPIYSWDNLDCQFHNIFDKLQRQTHQYIKQGSNPEKLVERCVYGEFHPNSASLNLRGKLFMHIDGAGVVFNSGFNRETNQEEAYDFKGNLLCSKRKLAIEYKQQINWSTVETSLIPVSSGKLDLDLITNRLSPLLEKEDFIIETTYDALNRPKILTMPDKTIIFHGYNEANLLERVEAKVKGEESSTTLVKNINYNAKGQREYIEYGNSTDTEYKYDDNTFRLSYLRTTRSNFLPASQVVQSLHFTYDPTGNVISIYDNAQQTIFFHNQRIEPNTEYTYDALYRLIEANGREHLGQTSNGTLSPSTPTSSTDSLRSNLFHPNDGKALSKYIEKYEYDELGNILKMIHCNKSPTHSGWTRKYIYEEPSLIENEKKNNQLTKTDVSTTSYKFTYDKNG</sequence>
<dbReference type="Gene3D" id="2.180.10.10">
    <property type="entry name" value="RHS repeat-associated core"/>
    <property type="match status" value="1"/>
</dbReference>
<feature type="region of interest" description="Disordered" evidence="1">
    <location>
        <begin position="300"/>
        <end position="326"/>
    </location>
</feature>
<proteinExistence type="predicted"/>
<gene>
    <name evidence="2" type="ORF">S01H4_19325</name>
</gene>
<feature type="non-terminal residue" evidence="2">
    <location>
        <position position="402"/>
    </location>
</feature>
<feature type="non-terminal residue" evidence="2">
    <location>
        <position position="1"/>
    </location>
</feature>
<reference evidence="2" key="1">
    <citation type="journal article" date="2014" name="Front. Microbiol.">
        <title>High frequency of phylogenetically diverse reductive dehalogenase-homologous genes in deep subseafloor sedimentary metagenomes.</title>
        <authorList>
            <person name="Kawai M."/>
            <person name="Futagami T."/>
            <person name="Toyoda A."/>
            <person name="Takaki Y."/>
            <person name="Nishi S."/>
            <person name="Hori S."/>
            <person name="Arai W."/>
            <person name="Tsubouchi T."/>
            <person name="Morono Y."/>
            <person name="Uchiyama I."/>
            <person name="Ito T."/>
            <person name="Fujiyama A."/>
            <person name="Inagaki F."/>
            <person name="Takami H."/>
        </authorList>
    </citation>
    <scope>NUCLEOTIDE SEQUENCE</scope>
    <source>
        <strain evidence="2">Expedition CK06-06</strain>
    </source>
</reference>
<evidence type="ECO:0000313" key="2">
    <source>
        <dbReference type="EMBL" id="GAG55702.1"/>
    </source>
</evidence>
<comment type="caution">
    <text evidence="2">The sequence shown here is derived from an EMBL/GenBank/DDBJ whole genome shotgun (WGS) entry which is preliminary data.</text>
</comment>
<protein>
    <recommendedName>
        <fullName evidence="3">Insecticide toxin TcdB middle/N-terminal domain-containing protein</fullName>
    </recommendedName>
</protein>
<organism evidence="2">
    <name type="scientific">marine sediment metagenome</name>
    <dbReference type="NCBI Taxonomy" id="412755"/>
    <lineage>
        <taxon>unclassified sequences</taxon>
        <taxon>metagenomes</taxon>
        <taxon>ecological metagenomes</taxon>
    </lineage>
</organism>
<evidence type="ECO:0008006" key="3">
    <source>
        <dbReference type="Google" id="ProtNLM"/>
    </source>
</evidence>
<dbReference type="EMBL" id="BART01008610">
    <property type="protein sequence ID" value="GAG55702.1"/>
    <property type="molecule type" value="Genomic_DNA"/>
</dbReference>
<feature type="compositionally biased region" description="Low complexity" evidence="1">
    <location>
        <begin position="303"/>
        <end position="322"/>
    </location>
</feature>
<evidence type="ECO:0000256" key="1">
    <source>
        <dbReference type="SAM" id="MobiDB-lite"/>
    </source>
</evidence>
<dbReference type="AlphaFoldDB" id="X0ZBT4"/>
<name>X0ZBT4_9ZZZZ</name>